<dbReference type="PANTHER" id="PTHR36766">
    <property type="entry name" value="PLANT BROAD-SPECTRUM MILDEW RESISTANCE PROTEIN RPW8"/>
    <property type="match status" value="1"/>
</dbReference>
<evidence type="ECO:0000256" key="3">
    <source>
        <dbReference type="ARBA" id="ARBA00022737"/>
    </source>
</evidence>
<evidence type="ECO:0008006" key="13">
    <source>
        <dbReference type="Google" id="ProtNLM"/>
    </source>
</evidence>
<comment type="similarity">
    <text evidence="1">Belongs to the disease resistance NB-LRR family.</text>
</comment>
<dbReference type="STRING" id="4537.A0A0E0M561"/>
<dbReference type="EnsemblPlants" id="OPUNC10G00970.1">
    <property type="protein sequence ID" value="OPUNC10G00970.1"/>
    <property type="gene ID" value="OPUNC10G00970"/>
</dbReference>
<dbReference type="GO" id="GO:0006952">
    <property type="term" value="P:defense response"/>
    <property type="evidence" value="ECO:0007669"/>
    <property type="project" value="UniProtKB-KW"/>
</dbReference>
<dbReference type="Gene3D" id="3.80.10.10">
    <property type="entry name" value="Ribonuclease Inhibitor"/>
    <property type="match status" value="3"/>
</dbReference>
<dbReference type="OMA" id="RNCYITG"/>
<dbReference type="Gene3D" id="3.40.50.300">
    <property type="entry name" value="P-loop containing nucleotide triphosphate hydrolases"/>
    <property type="match status" value="1"/>
</dbReference>
<protein>
    <recommendedName>
        <fullName evidence="13">NB-ARC domain-containing protein</fullName>
    </recommendedName>
</protein>
<evidence type="ECO:0000313" key="11">
    <source>
        <dbReference type="EnsemblPlants" id="OPUNC10G00970.1"/>
    </source>
</evidence>
<evidence type="ECO:0000256" key="1">
    <source>
        <dbReference type="ARBA" id="ARBA00008894"/>
    </source>
</evidence>
<keyword evidence="3" id="KW-0677">Repeat</keyword>
<evidence type="ECO:0000259" key="10">
    <source>
        <dbReference type="Pfam" id="PF25019"/>
    </source>
</evidence>
<keyword evidence="12" id="KW-1185">Reference proteome</keyword>
<evidence type="ECO:0000256" key="2">
    <source>
        <dbReference type="ARBA" id="ARBA00022614"/>
    </source>
</evidence>
<feature type="domain" description="Disease resistance protein winged helix" evidence="9">
    <location>
        <begin position="476"/>
        <end position="555"/>
    </location>
</feature>
<sequence>MEVALGTAGWLVGKLVDLLSAELLKALDESYNLGGNASAIKTELLYTQGLLHKAQGRNVAHNPALAELLQQLSQLAEDADNVLDKVDYYRIRDYIKRTHEAADDDQVDGLVRRSILHTRHAVGKCCRSLASSLSCRGSTAVDAEFFNRSIVSERIKSLMAQMQPLCAKISDFLKLEVMNPKHRTTAAFSERVTTTTSTSLEANLYGRQEEFYAATKEITGSRDGLTVLPVLGPGGIGKTTFTQHLFHAERVKKQFHVRIWVHVSLNFDVLRLTREIFDSIDSSEVSWRRRRGNEREPHNLEQLQTLVERRLQSKRFLLILDDMWSCDSEYKWDKFLAPFRKTRVKGSTVIVTTRSQETADMVKSENDMLIRLGGLDPEAFWVFFLACAFGDERPGHHKELLDLGREIVKKLRSSPLAAKTVGRLLKKDLTRRHWCRVLDSKEWEHGNSVNDIMPALKLSYDCLPFHLQKCFIYCALFPHDYQYQDSELIHLWSALGVINCSRQDGRIQDIGLQYIDGLVNNGIFQKVDGVKFSHKKGREVKHTYYVMHGLLHELARIVSSRECHSIDSSNPRFAYTPPSIRHLSIRTTCTSDTVGVDHYQNFKEEIRNLKEQIRVANLHTLMFIGECDERFCEAFKEILQDIKHVRVLRLFQTTLEFLPSKLIHLRYLRIQASKRTMNTQLKLNRSVTQKWDKFRLMMGETQTPATNDPQTSLPSSLPEYYHLRFLDLQDWTGMTAVPKHMHTSHLIYLRQFLASKELQSSVARIGKLKLLQELSEFQVNREDRAGFELQQLGELRHLGGALTISNLHKVKTRAEAEKAKLTLKRNLVRLKLVWNETGREQTEEEANSIEGLQPPANLRELCIKNHKGNTCPSWFDSTISLKRIEVLHLHGVSWNTLPPFGQIPYLWKLKLENIAIEKFEERYENLENLKSIEFIDMPNMEKWVSRNTWHLFSQLEQVKVSNCPVLTELPFSCDFQLLQTPDAQERHIFRPDLQILRVIGWRTSQASPVEHKRMILKTNLHELIVRDCPQLFLPLMPYTTKLELAEGARHPYKLLYNTYTLEIRGVDNILFALGNLDSVLAFHDMEWLVRVTIKVCSSVPLATLQKLKSLETLAIEDCISLSSGRGENDDIQIPIKHLVLRNCYITGKELSEILVCCPCLSHLEMEDCKGITGLCMQQSSHEMDDDDNDIDGMLEFPSQFASSLSRLGIFSRDHLTLNVKDEVLKKLMFLQWVQLGGCVLSCAAMQAVHDDLPLMNNLKALRAYGYDIYDLEEDRLMTRMARTVVAGSMQLEELDIGSISGVLAARICHRLSASLRRLTFRNDTMVQHFTEEQETALKLLTSLQELIFYGCNRLLSLPSSLRSLRSLRRLEVSYRQLQGYSPEIEEQCNNLRRHIPEVVLTCIPLI</sequence>
<dbReference type="Gramene" id="OPUNC10G00970.1">
    <property type="protein sequence ID" value="OPUNC10G00970.1"/>
    <property type="gene ID" value="OPUNC10G00970"/>
</dbReference>
<dbReference type="InterPro" id="IPR036388">
    <property type="entry name" value="WH-like_DNA-bd_sf"/>
</dbReference>
<dbReference type="SUPFAM" id="SSF52047">
    <property type="entry name" value="RNI-like"/>
    <property type="match status" value="1"/>
</dbReference>
<evidence type="ECO:0000313" key="12">
    <source>
        <dbReference type="Proteomes" id="UP000026962"/>
    </source>
</evidence>
<dbReference type="Pfam" id="PF25019">
    <property type="entry name" value="LRR_R13L1-DRL21"/>
    <property type="match status" value="1"/>
</dbReference>
<dbReference type="InterPro" id="IPR027417">
    <property type="entry name" value="P-loop_NTPase"/>
</dbReference>
<dbReference type="InterPro" id="IPR058922">
    <property type="entry name" value="WHD_DRP"/>
</dbReference>
<reference evidence="11" key="1">
    <citation type="submission" date="2015-04" db="UniProtKB">
        <authorList>
            <consortium name="EnsemblPlants"/>
        </authorList>
    </citation>
    <scope>IDENTIFICATION</scope>
</reference>
<dbReference type="SUPFAM" id="SSF52540">
    <property type="entry name" value="P-loop containing nucleoside triphosphate hydrolases"/>
    <property type="match status" value="1"/>
</dbReference>
<keyword evidence="6" id="KW-0067">ATP-binding</keyword>
<dbReference type="InterPro" id="IPR041118">
    <property type="entry name" value="Rx_N"/>
</dbReference>
<dbReference type="Pfam" id="PF23559">
    <property type="entry name" value="WHD_DRP"/>
    <property type="match status" value="1"/>
</dbReference>
<dbReference type="HOGENOM" id="CLU_000837_8_4_1"/>
<dbReference type="InterPro" id="IPR056789">
    <property type="entry name" value="LRR_R13L1-DRL21"/>
</dbReference>
<dbReference type="SUPFAM" id="SSF52058">
    <property type="entry name" value="L domain-like"/>
    <property type="match status" value="1"/>
</dbReference>
<evidence type="ECO:0000259" key="9">
    <source>
        <dbReference type="Pfam" id="PF23559"/>
    </source>
</evidence>
<evidence type="ECO:0000256" key="5">
    <source>
        <dbReference type="ARBA" id="ARBA00022821"/>
    </source>
</evidence>
<dbReference type="Proteomes" id="UP000026962">
    <property type="component" value="Chromosome 10"/>
</dbReference>
<dbReference type="Gene3D" id="1.10.10.10">
    <property type="entry name" value="Winged helix-like DNA-binding domain superfamily/Winged helix DNA-binding domain"/>
    <property type="match status" value="1"/>
</dbReference>
<name>A0A0E0M561_ORYPU</name>
<dbReference type="PRINTS" id="PR00364">
    <property type="entry name" value="DISEASERSIST"/>
</dbReference>
<feature type="domain" description="NB-ARC" evidence="7">
    <location>
        <begin position="223"/>
        <end position="389"/>
    </location>
</feature>
<keyword evidence="4" id="KW-0547">Nucleotide-binding</keyword>
<keyword evidence="2" id="KW-0433">Leucine-rich repeat</keyword>
<dbReference type="GO" id="GO:0051707">
    <property type="term" value="P:response to other organism"/>
    <property type="evidence" value="ECO:0007669"/>
    <property type="project" value="UniProtKB-ARBA"/>
</dbReference>
<feature type="domain" description="R13L1/DRL21-like LRR repeat region" evidence="10">
    <location>
        <begin position="789"/>
        <end position="913"/>
    </location>
</feature>
<feature type="domain" description="Disease resistance N-terminal" evidence="8">
    <location>
        <begin position="9"/>
        <end position="92"/>
    </location>
</feature>
<evidence type="ECO:0000256" key="6">
    <source>
        <dbReference type="ARBA" id="ARBA00022840"/>
    </source>
</evidence>
<evidence type="ECO:0000256" key="4">
    <source>
        <dbReference type="ARBA" id="ARBA00022741"/>
    </source>
</evidence>
<evidence type="ECO:0000259" key="7">
    <source>
        <dbReference type="Pfam" id="PF00931"/>
    </source>
</evidence>
<proteinExistence type="inferred from homology"/>
<dbReference type="GO" id="GO:0043531">
    <property type="term" value="F:ADP binding"/>
    <property type="evidence" value="ECO:0007669"/>
    <property type="project" value="InterPro"/>
</dbReference>
<dbReference type="Pfam" id="PF00931">
    <property type="entry name" value="NB-ARC"/>
    <property type="match status" value="1"/>
</dbReference>
<organism evidence="11">
    <name type="scientific">Oryza punctata</name>
    <name type="common">Red rice</name>
    <dbReference type="NCBI Taxonomy" id="4537"/>
    <lineage>
        <taxon>Eukaryota</taxon>
        <taxon>Viridiplantae</taxon>
        <taxon>Streptophyta</taxon>
        <taxon>Embryophyta</taxon>
        <taxon>Tracheophyta</taxon>
        <taxon>Spermatophyta</taxon>
        <taxon>Magnoliopsida</taxon>
        <taxon>Liliopsida</taxon>
        <taxon>Poales</taxon>
        <taxon>Poaceae</taxon>
        <taxon>BOP clade</taxon>
        <taxon>Oryzoideae</taxon>
        <taxon>Oryzeae</taxon>
        <taxon>Oryzinae</taxon>
        <taxon>Oryza</taxon>
    </lineage>
</organism>
<dbReference type="Pfam" id="PF18052">
    <property type="entry name" value="Rx_N"/>
    <property type="match status" value="1"/>
</dbReference>
<dbReference type="PANTHER" id="PTHR36766:SF64">
    <property type="entry name" value="OS12G0206100 PROTEIN"/>
    <property type="match status" value="1"/>
</dbReference>
<evidence type="ECO:0000259" key="8">
    <source>
        <dbReference type="Pfam" id="PF18052"/>
    </source>
</evidence>
<dbReference type="GO" id="GO:0005524">
    <property type="term" value="F:ATP binding"/>
    <property type="evidence" value="ECO:0007669"/>
    <property type="project" value="UniProtKB-KW"/>
</dbReference>
<accession>A0A0E0M561</accession>
<reference evidence="11" key="2">
    <citation type="submission" date="2018-05" db="EMBL/GenBank/DDBJ databases">
        <title>OpunRS2 (Oryza punctata Reference Sequence Version 2).</title>
        <authorList>
            <person name="Zhang J."/>
            <person name="Kudrna D."/>
            <person name="Lee S."/>
            <person name="Talag J."/>
            <person name="Welchert J."/>
            <person name="Wing R.A."/>
        </authorList>
    </citation>
    <scope>NUCLEOTIDE SEQUENCE [LARGE SCALE GENOMIC DNA]</scope>
</reference>
<keyword evidence="5" id="KW-0611">Plant defense</keyword>
<dbReference type="InterPro" id="IPR032675">
    <property type="entry name" value="LRR_dom_sf"/>
</dbReference>
<dbReference type="InterPro" id="IPR002182">
    <property type="entry name" value="NB-ARC"/>
</dbReference>
<dbReference type="eggNOG" id="KOG4658">
    <property type="taxonomic scope" value="Eukaryota"/>
</dbReference>